<reference evidence="2 3" key="1">
    <citation type="submission" date="2024-04" db="EMBL/GenBank/DDBJ databases">
        <authorList>
            <person name="Fracassetti M."/>
        </authorList>
    </citation>
    <scope>NUCLEOTIDE SEQUENCE [LARGE SCALE GENOMIC DNA]</scope>
</reference>
<feature type="compositionally biased region" description="Polar residues" evidence="1">
    <location>
        <begin position="1"/>
        <end position="11"/>
    </location>
</feature>
<evidence type="ECO:0000313" key="2">
    <source>
        <dbReference type="EMBL" id="CAL1383583.1"/>
    </source>
</evidence>
<dbReference type="Proteomes" id="UP001497516">
    <property type="component" value="Chromosome 4"/>
</dbReference>
<feature type="region of interest" description="Disordered" evidence="1">
    <location>
        <begin position="1"/>
        <end position="21"/>
    </location>
</feature>
<keyword evidence="3" id="KW-1185">Reference proteome</keyword>
<feature type="region of interest" description="Disordered" evidence="1">
    <location>
        <begin position="71"/>
        <end position="97"/>
    </location>
</feature>
<dbReference type="EMBL" id="OZ034817">
    <property type="protein sequence ID" value="CAL1383583.1"/>
    <property type="molecule type" value="Genomic_DNA"/>
</dbReference>
<gene>
    <name evidence="2" type="ORF">LTRI10_LOCUS24846</name>
</gene>
<sequence length="97" mass="10124">MISFVRTNTKFYNPLPTSGDPEEAERLLRVVTGKKETSAGPGPSRTTILMSSSAFSIPASGPTVGASPTRISAPFALGGRGSARSRSDPSLETVIRS</sequence>
<evidence type="ECO:0000313" key="3">
    <source>
        <dbReference type="Proteomes" id="UP001497516"/>
    </source>
</evidence>
<proteinExistence type="predicted"/>
<evidence type="ECO:0000256" key="1">
    <source>
        <dbReference type="SAM" id="MobiDB-lite"/>
    </source>
</evidence>
<protein>
    <submittedName>
        <fullName evidence="2">Uncharacterized protein</fullName>
    </submittedName>
</protein>
<accession>A0AAV2ECB0</accession>
<name>A0AAV2ECB0_9ROSI</name>
<dbReference type="AlphaFoldDB" id="A0AAV2ECB0"/>
<organism evidence="2 3">
    <name type="scientific">Linum trigynum</name>
    <dbReference type="NCBI Taxonomy" id="586398"/>
    <lineage>
        <taxon>Eukaryota</taxon>
        <taxon>Viridiplantae</taxon>
        <taxon>Streptophyta</taxon>
        <taxon>Embryophyta</taxon>
        <taxon>Tracheophyta</taxon>
        <taxon>Spermatophyta</taxon>
        <taxon>Magnoliopsida</taxon>
        <taxon>eudicotyledons</taxon>
        <taxon>Gunneridae</taxon>
        <taxon>Pentapetalae</taxon>
        <taxon>rosids</taxon>
        <taxon>fabids</taxon>
        <taxon>Malpighiales</taxon>
        <taxon>Linaceae</taxon>
        <taxon>Linum</taxon>
    </lineage>
</organism>